<dbReference type="Proteomes" id="UP001363010">
    <property type="component" value="Unassembled WGS sequence"/>
</dbReference>
<keyword evidence="2" id="KW-0812">Transmembrane</keyword>
<dbReference type="SMART" id="SM00116">
    <property type="entry name" value="CBS"/>
    <property type="match status" value="2"/>
</dbReference>
<accession>A0ABU8W5R6</accession>
<keyword evidence="2" id="KW-0472">Membrane</keyword>
<feature type="domain" description="CBS" evidence="3">
    <location>
        <begin position="317"/>
        <end position="374"/>
    </location>
</feature>
<proteinExistence type="predicted"/>
<feature type="transmembrane region" description="Helical" evidence="2">
    <location>
        <begin position="77"/>
        <end position="96"/>
    </location>
</feature>
<keyword evidence="2" id="KW-1133">Transmembrane helix</keyword>
<gene>
    <name evidence="4" type="ORF">WKW80_25040</name>
</gene>
<dbReference type="InterPro" id="IPR058581">
    <property type="entry name" value="TM_HPP"/>
</dbReference>
<evidence type="ECO:0000256" key="1">
    <source>
        <dbReference type="PROSITE-ProRule" id="PRU00703"/>
    </source>
</evidence>
<dbReference type="InterPro" id="IPR046342">
    <property type="entry name" value="CBS_dom_sf"/>
</dbReference>
<feature type="domain" description="CBS" evidence="3">
    <location>
        <begin position="233"/>
        <end position="290"/>
    </location>
</feature>
<dbReference type="InterPro" id="IPR007065">
    <property type="entry name" value="HPP"/>
</dbReference>
<evidence type="ECO:0000313" key="4">
    <source>
        <dbReference type="EMBL" id="MEJ8825253.1"/>
    </source>
</evidence>
<keyword evidence="1" id="KW-0129">CBS domain</keyword>
<evidence type="ECO:0000313" key="5">
    <source>
        <dbReference type="Proteomes" id="UP001363010"/>
    </source>
</evidence>
<dbReference type="Pfam" id="PF00571">
    <property type="entry name" value="CBS"/>
    <property type="match status" value="2"/>
</dbReference>
<dbReference type="Pfam" id="PF04982">
    <property type="entry name" value="TM_HPP"/>
    <property type="match status" value="1"/>
</dbReference>
<dbReference type="RefSeq" id="WP_340366278.1">
    <property type="nucleotide sequence ID" value="NZ_JBBKZV010000020.1"/>
</dbReference>
<dbReference type="PANTHER" id="PTHR33741:SF5">
    <property type="entry name" value="TRANSMEMBRANE PROTEIN DDB_G0269096-RELATED"/>
    <property type="match status" value="1"/>
</dbReference>
<name>A0ABU8W5R6_9BURK</name>
<feature type="transmembrane region" description="Helical" evidence="2">
    <location>
        <begin position="142"/>
        <end position="161"/>
    </location>
</feature>
<evidence type="ECO:0000256" key="2">
    <source>
        <dbReference type="SAM" id="Phobius"/>
    </source>
</evidence>
<dbReference type="CDD" id="cd04600">
    <property type="entry name" value="CBS_pair_HPP_assoc"/>
    <property type="match status" value="1"/>
</dbReference>
<sequence>MGLDSVRTALRAWLPGSTRVNAKERLRAVAGALLGLLLTALVCRAFAEHGGVWLVAPLGASAVLVFAVPASPLAQPWSVVGGNTISALAGIACATWIPDPAWAGACATALAIGLMFSLRCLHPPGGAMALLAVLTHTTSMTFALFPAMTNSLLLVLAGVAYNTRTGRRYPHVQAAPAAPPANARFSSADVDAVLARYNQVLDISRDDLEALIQQTEVESFRRRMGSLRCVDIMSPDPVSVEFGTSLQDAWMAMQLRHIKALPVTDRTRRVVGIVTQADFFRHIDLRLHQGLGARLRSFLRPTPGVTSSKAEVVGQIMTKQVRVASDDRPALDLVPLFSDAGHHHIPIIDSGQRLVGMITQSDFVRALYRAVRPES</sequence>
<reference evidence="4 5" key="1">
    <citation type="submission" date="2024-03" db="EMBL/GenBank/DDBJ databases">
        <title>Novel species of the genus Variovorax.</title>
        <authorList>
            <person name="Liu Q."/>
            <person name="Xin Y.-H."/>
        </authorList>
    </citation>
    <scope>NUCLEOTIDE SEQUENCE [LARGE SCALE GENOMIC DNA]</scope>
    <source>
        <strain evidence="4 5">KACC 18501</strain>
    </source>
</reference>
<dbReference type="Gene3D" id="3.10.580.10">
    <property type="entry name" value="CBS-domain"/>
    <property type="match status" value="1"/>
</dbReference>
<dbReference type="EMBL" id="JBBKZV010000020">
    <property type="protein sequence ID" value="MEJ8825253.1"/>
    <property type="molecule type" value="Genomic_DNA"/>
</dbReference>
<feature type="transmembrane region" description="Helical" evidence="2">
    <location>
        <begin position="28"/>
        <end position="47"/>
    </location>
</feature>
<organism evidence="4 5">
    <name type="scientific">Variovorax humicola</name>
    <dbReference type="NCBI Taxonomy" id="1769758"/>
    <lineage>
        <taxon>Bacteria</taxon>
        <taxon>Pseudomonadati</taxon>
        <taxon>Pseudomonadota</taxon>
        <taxon>Betaproteobacteria</taxon>
        <taxon>Burkholderiales</taxon>
        <taxon>Comamonadaceae</taxon>
        <taxon>Variovorax</taxon>
    </lineage>
</organism>
<dbReference type="PANTHER" id="PTHR33741">
    <property type="entry name" value="TRANSMEMBRANE PROTEIN DDB_G0269096-RELATED"/>
    <property type="match status" value="1"/>
</dbReference>
<dbReference type="SUPFAM" id="SSF54631">
    <property type="entry name" value="CBS-domain pair"/>
    <property type="match status" value="1"/>
</dbReference>
<comment type="caution">
    <text evidence="4">The sequence shown here is derived from an EMBL/GenBank/DDBJ whole genome shotgun (WGS) entry which is preliminary data.</text>
</comment>
<feature type="transmembrane region" description="Helical" evidence="2">
    <location>
        <begin position="53"/>
        <end position="70"/>
    </location>
</feature>
<keyword evidence="5" id="KW-1185">Reference proteome</keyword>
<dbReference type="InterPro" id="IPR000644">
    <property type="entry name" value="CBS_dom"/>
</dbReference>
<protein>
    <submittedName>
        <fullName evidence="4">HPP family protein</fullName>
    </submittedName>
</protein>
<evidence type="ECO:0000259" key="3">
    <source>
        <dbReference type="PROSITE" id="PS51371"/>
    </source>
</evidence>
<dbReference type="PROSITE" id="PS51371">
    <property type="entry name" value="CBS"/>
    <property type="match status" value="2"/>
</dbReference>